<feature type="region of interest" description="Disordered" evidence="6">
    <location>
        <begin position="55"/>
        <end position="83"/>
    </location>
</feature>
<dbReference type="PROSITE" id="PS51767">
    <property type="entry name" value="PEPTIDASE_A1"/>
    <property type="match status" value="1"/>
</dbReference>
<dbReference type="OrthoDB" id="695235at2759"/>
<dbReference type="GO" id="GO:0006508">
    <property type="term" value="P:proteolysis"/>
    <property type="evidence" value="ECO:0007669"/>
    <property type="project" value="UniProtKB-KW"/>
</dbReference>
<dbReference type="Proteomes" id="UP000275267">
    <property type="component" value="Unassembled WGS sequence"/>
</dbReference>
<evidence type="ECO:0000256" key="3">
    <source>
        <dbReference type="ARBA" id="ARBA00022750"/>
    </source>
</evidence>
<gene>
    <name evidence="9" type="ORF">C2845_PM09G17210</name>
</gene>
<keyword evidence="5" id="KW-0325">Glycoprotein</keyword>
<keyword evidence="3" id="KW-0064">Aspartyl protease</keyword>
<evidence type="ECO:0000256" key="2">
    <source>
        <dbReference type="ARBA" id="ARBA00022670"/>
    </source>
</evidence>
<evidence type="ECO:0000256" key="7">
    <source>
        <dbReference type="SAM" id="SignalP"/>
    </source>
</evidence>
<dbReference type="CDD" id="cd05476">
    <property type="entry name" value="pepsin_A_like_plant"/>
    <property type="match status" value="1"/>
</dbReference>
<organism evidence="9 10">
    <name type="scientific">Panicum miliaceum</name>
    <name type="common">Proso millet</name>
    <name type="synonym">Broomcorn millet</name>
    <dbReference type="NCBI Taxonomy" id="4540"/>
    <lineage>
        <taxon>Eukaryota</taxon>
        <taxon>Viridiplantae</taxon>
        <taxon>Streptophyta</taxon>
        <taxon>Embryophyta</taxon>
        <taxon>Tracheophyta</taxon>
        <taxon>Spermatophyta</taxon>
        <taxon>Magnoliopsida</taxon>
        <taxon>Liliopsida</taxon>
        <taxon>Poales</taxon>
        <taxon>Poaceae</taxon>
        <taxon>PACMAD clade</taxon>
        <taxon>Panicoideae</taxon>
        <taxon>Panicodae</taxon>
        <taxon>Paniceae</taxon>
        <taxon>Panicinae</taxon>
        <taxon>Panicum</taxon>
        <taxon>Panicum sect. Panicum</taxon>
    </lineage>
</organism>
<feature type="signal peptide" evidence="7">
    <location>
        <begin position="1"/>
        <end position="26"/>
    </location>
</feature>
<dbReference type="Pfam" id="PF14543">
    <property type="entry name" value="TAXi_N"/>
    <property type="match status" value="1"/>
</dbReference>
<comment type="similarity">
    <text evidence="1">Belongs to the peptidase A1 family.</text>
</comment>
<keyword evidence="7" id="KW-0732">Signal</keyword>
<keyword evidence="2" id="KW-0645">Protease</keyword>
<dbReference type="AlphaFoldDB" id="A0A3L6S0B2"/>
<keyword evidence="4" id="KW-0378">Hydrolase</keyword>
<dbReference type="GO" id="GO:0005576">
    <property type="term" value="C:extracellular region"/>
    <property type="evidence" value="ECO:0007669"/>
    <property type="project" value="TreeGrafter"/>
</dbReference>
<dbReference type="InterPro" id="IPR021109">
    <property type="entry name" value="Peptidase_aspartic_dom_sf"/>
</dbReference>
<protein>
    <recommendedName>
        <fullName evidence="8">Peptidase A1 domain-containing protein</fullName>
    </recommendedName>
</protein>
<dbReference type="InterPro" id="IPR032799">
    <property type="entry name" value="TAXi_C"/>
</dbReference>
<keyword evidence="10" id="KW-1185">Reference proteome</keyword>
<dbReference type="InterPro" id="IPR051708">
    <property type="entry name" value="Plant_Aspart_Prot_A1"/>
</dbReference>
<dbReference type="InterPro" id="IPR032861">
    <property type="entry name" value="TAXi_N"/>
</dbReference>
<feature type="domain" description="Peptidase A1" evidence="8">
    <location>
        <begin position="93"/>
        <end position="369"/>
    </location>
</feature>
<accession>A0A3L6S0B2</accession>
<evidence type="ECO:0000256" key="5">
    <source>
        <dbReference type="ARBA" id="ARBA00023180"/>
    </source>
</evidence>
<reference evidence="10" key="1">
    <citation type="journal article" date="2019" name="Nat. Commun.">
        <title>The genome of broomcorn millet.</title>
        <authorList>
            <person name="Zou C."/>
            <person name="Miki D."/>
            <person name="Li D."/>
            <person name="Tang Q."/>
            <person name="Xiao L."/>
            <person name="Rajput S."/>
            <person name="Deng P."/>
            <person name="Jia W."/>
            <person name="Huang R."/>
            <person name="Zhang M."/>
            <person name="Sun Y."/>
            <person name="Hu J."/>
            <person name="Fu X."/>
            <person name="Schnable P.S."/>
            <person name="Li F."/>
            <person name="Zhang H."/>
            <person name="Feng B."/>
            <person name="Zhu X."/>
            <person name="Liu R."/>
            <person name="Schnable J.C."/>
            <person name="Zhu J.-K."/>
            <person name="Zhang H."/>
        </authorList>
    </citation>
    <scope>NUCLEOTIDE SEQUENCE [LARGE SCALE GENOMIC DNA]</scope>
</reference>
<dbReference type="STRING" id="4540.A0A3L6S0B2"/>
<evidence type="ECO:0000256" key="6">
    <source>
        <dbReference type="SAM" id="MobiDB-lite"/>
    </source>
</evidence>
<dbReference type="PANTHER" id="PTHR47967:SF85">
    <property type="entry name" value="OS05G0384300 PROTEIN"/>
    <property type="match status" value="1"/>
</dbReference>
<dbReference type="Pfam" id="PF14541">
    <property type="entry name" value="TAXi_C"/>
    <property type="match status" value="1"/>
</dbReference>
<dbReference type="SUPFAM" id="SSF50630">
    <property type="entry name" value="Acid proteases"/>
    <property type="match status" value="1"/>
</dbReference>
<comment type="caution">
    <text evidence="9">The sequence shown here is derived from an EMBL/GenBank/DDBJ whole genome shotgun (WGS) entry which is preliminary data.</text>
</comment>
<sequence>MANRRVTHALAVALLVVILLPRMVRPAKFPRFTMTPRTKQQLRKFFKNHASDMADLLPSQGQEGGSSDDQSKPGVGSSPNSPGQAPATNAGMYLYSYSVGTPPQSVLGALDISSELVWTQCSCATCDDATPSPAMPPFDPALSTTMAELPCTSSTCQDFVAQTCSAGTGTPAECGYTYMYRGGEANTTGYLATEAFTFGASRVDGVVFGCGLNSAGYFGGAAGVIGHGRGPLSLVSQLQAGRFSYYFAPDGSVGADSFIRFGDDAAPQTSRAVSAPLLASSDYPNAYLVGLAGVRVDGNDLAIRRGTFNLRKDGSGGVVLSIAVPVTFLEESAYKLLRQALVSRIGLPTVNGSALSLDLCYTSQSLATA</sequence>
<evidence type="ECO:0000256" key="4">
    <source>
        <dbReference type="ARBA" id="ARBA00022801"/>
    </source>
</evidence>
<dbReference type="InterPro" id="IPR033121">
    <property type="entry name" value="PEPTIDASE_A1"/>
</dbReference>
<dbReference type="EMBL" id="PQIB02000006">
    <property type="protein sequence ID" value="RLN12673.1"/>
    <property type="molecule type" value="Genomic_DNA"/>
</dbReference>
<dbReference type="GO" id="GO:0004190">
    <property type="term" value="F:aspartic-type endopeptidase activity"/>
    <property type="evidence" value="ECO:0007669"/>
    <property type="project" value="UniProtKB-KW"/>
</dbReference>
<evidence type="ECO:0000313" key="10">
    <source>
        <dbReference type="Proteomes" id="UP000275267"/>
    </source>
</evidence>
<feature type="chain" id="PRO_5018007646" description="Peptidase A1 domain-containing protein" evidence="7">
    <location>
        <begin position="27"/>
        <end position="369"/>
    </location>
</feature>
<evidence type="ECO:0000313" key="9">
    <source>
        <dbReference type="EMBL" id="RLN12673.1"/>
    </source>
</evidence>
<dbReference type="Gene3D" id="2.40.70.10">
    <property type="entry name" value="Acid Proteases"/>
    <property type="match status" value="2"/>
</dbReference>
<proteinExistence type="inferred from homology"/>
<dbReference type="InterPro" id="IPR034161">
    <property type="entry name" value="Pepsin-like_plant"/>
</dbReference>
<feature type="compositionally biased region" description="Polar residues" evidence="6">
    <location>
        <begin position="59"/>
        <end position="68"/>
    </location>
</feature>
<dbReference type="PANTHER" id="PTHR47967">
    <property type="entry name" value="OS07G0603500 PROTEIN-RELATED"/>
    <property type="match status" value="1"/>
</dbReference>
<name>A0A3L6S0B2_PANMI</name>
<evidence type="ECO:0000259" key="8">
    <source>
        <dbReference type="PROSITE" id="PS51767"/>
    </source>
</evidence>
<evidence type="ECO:0000256" key="1">
    <source>
        <dbReference type="ARBA" id="ARBA00007447"/>
    </source>
</evidence>